<accession>A0ACC0Y9M7</accession>
<name>A0ACC0Y9M7_9ROSI</name>
<keyword evidence="2" id="KW-1185">Reference proteome</keyword>
<sequence>MEKTISYFALRNCLLCLLHVPCISSSASYHNEFSNLLLVSVLEESYGIDPSAKAAKIVKGMEMHGFLVNLVMTMLSFIVLQGFNFLKFKDFAAVEVIIGLLIWNSHWLVKMFGLDGIYSFVLSVQENSWR</sequence>
<gene>
    <name evidence="1" type="ORF">Pint_14260</name>
</gene>
<evidence type="ECO:0000313" key="2">
    <source>
        <dbReference type="Proteomes" id="UP001163603"/>
    </source>
</evidence>
<protein>
    <submittedName>
        <fullName evidence="1">Uncharacterized protein</fullName>
    </submittedName>
</protein>
<reference evidence="2" key="1">
    <citation type="journal article" date="2023" name="G3 (Bethesda)">
        <title>Genome assembly and association tests identify interacting loci associated with vigor, precocity, and sex in interspecific pistachio rootstocks.</title>
        <authorList>
            <person name="Palmer W."/>
            <person name="Jacygrad E."/>
            <person name="Sagayaradj S."/>
            <person name="Cavanaugh K."/>
            <person name="Han R."/>
            <person name="Bertier L."/>
            <person name="Beede B."/>
            <person name="Kafkas S."/>
            <person name="Golino D."/>
            <person name="Preece J."/>
            <person name="Michelmore R."/>
        </authorList>
    </citation>
    <scope>NUCLEOTIDE SEQUENCE [LARGE SCALE GENOMIC DNA]</scope>
</reference>
<proteinExistence type="predicted"/>
<organism evidence="1 2">
    <name type="scientific">Pistacia integerrima</name>
    <dbReference type="NCBI Taxonomy" id="434235"/>
    <lineage>
        <taxon>Eukaryota</taxon>
        <taxon>Viridiplantae</taxon>
        <taxon>Streptophyta</taxon>
        <taxon>Embryophyta</taxon>
        <taxon>Tracheophyta</taxon>
        <taxon>Spermatophyta</taxon>
        <taxon>Magnoliopsida</taxon>
        <taxon>eudicotyledons</taxon>
        <taxon>Gunneridae</taxon>
        <taxon>Pentapetalae</taxon>
        <taxon>rosids</taxon>
        <taxon>malvids</taxon>
        <taxon>Sapindales</taxon>
        <taxon>Anacardiaceae</taxon>
        <taxon>Pistacia</taxon>
    </lineage>
</organism>
<comment type="caution">
    <text evidence="1">The sequence shown here is derived from an EMBL/GenBank/DDBJ whole genome shotgun (WGS) entry which is preliminary data.</text>
</comment>
<dbReference type="Proteomes" id="UP001163603">
    <property type="component" value="Chromosome 8"/>
</dbReference>
<evidence type="ECO:0000313" key="1">
    <source>
        <dbReference type="EMBL" id="KAJ0032026.1"/>
    </source>
</evidence>
<dbReference type="EMBL" id="CM047743">
    <property type="protein sequence ID" value="KAJ0032026.1"/>
    <property type="molecule type" value="Genomic_DNA"/>
</dbReference>